<sequence>MCVVGVAHPTGQHAQYGGKMPNYRRLWIPGVTYFVTIMTHQRRAIFSNDSSVQLWREAIRQSQQVFPFDVLAGVVLPNHVHLLISLPACEGDLSKRVGLCKAKFSSMLKAGCSTSSASRQRHRETDVWQRRFYDRMIRDEDELSGRLDYIHFNPVKHGYCERPIDWPYSSFAKFVKDGHYPPSWMPSPGSFDDFEDQSGEA</sequence>
<evidence type="ECO:0000259" key="1">
    <source>
        <dbReference type="SMART" id="SM01321"/>
    </source>
</evidence>
<dbReference type="InterPro" id="IPR002686">
    <property type="entry name" value="Transposase_17"/>
</dbReference>
<dbReference type="Proteomes" id="UP000541810">
    <property type="component" value="Unassembled WGS sequence"/>
</dbReference>
<dbReference type="SMART" id="SM01321">
    <property type="entry name" value="Y1_Tnp"/>
    <property type="match status" value="1"/>
</dbReference>
<protein>
    <submittedName>
        <fullName evidence="2">Putative transposase</fullName>
    </submittedName>
</protein>
<dbReference type="Pfam" id="PF01797">
    <property type="entry name" value="Y1_Tnp"/>
    <property type="match status" value="1"/>
</dbReference>
<dbReference type="GO" id="GO:0043565">
    <property type="term" value="F:sequence-specific DNA binding"/>
    <property type="evidence" value="ECO:0007669"/>
    <property type="project" value="TreeGrafter"/>
</dbReference>
<dbReference type="NCBIfam" id="NF047646">
    <property type="entry name" value="REP_Tyr_transpos"/>
    <property type="match status" value="1"/>
</dbReference>
<dbReference type="GO" id="GO:0006313">
    <property type="term" value="P:DNA transposition"/>
    <property type="evidence" value="ECO:0007669"/>
    <property type="project" value="InterPro"/>
</dbReference>
<reference evidence="2 3" key="1">
    <citation type="submission" date="2020-08" db="EMBL/GenBank/DDBJ databases">
        <title>Genomic Encyclopedia of Type Strains, Phase IV (KMG-IV): sequencing the most valuable type-strain genomes for metagenomic binning, comparative biology and taxonomic classification.</title>
        <authorList>
            <person name="Goeker M."/>
        </authorList>
    </citation>
    <scope>NUCLEOTIDE SEQUENCE [LARGE SCALE GENOMIC DNA]</scope>
    <source>
        <strain evidence="2 3">DSM 103725</strain>
    </source>
</reference>
<comment type="caution">
    <text evidence="2">The sequence shown here is derived from an EMBL/GenBank/DDBJ whole genome shotgun (WGS) entry which is preliminary data.</text>
</comment>
<dbReference type="InterPro" id="IPR052715">
    <property type="entry name" value="RAYT_transposase"/>
</dbReference>
<dbReference type="EMBL" id="JACHGY010000001">
    <property type="protein sequence ID" value="MBB6428461.1"/>
    <property type="molecule type" value="Genomic_DNA"/>
</dbReference>
<evidence type="ECO:0000313" key="3">
    <source>
        <dbReference type="Proteomes" id="UP000541810"/>
    </source>
</evidence>
<dbReference type="PANTHER" id="PTHR36966">
    <property type="entry name" value="REP-ASSOCIATED TYROSINE TRANSPOSASE"/>
    <property type="match status" value="1"/>
</dbReference>
<dbReference type="InterPro" id="IPR036515">
    <property type="entry name" value="Transposase_17_sf"/>
</dbReference>
<dbReference type="SUPFAM" id="SSF143422">
    <property type="entry name" value="Transposase IS200-like"/>
    <property type="match status" value="1"/>
</dbReference>
<keyword evidence="3" id="KW-1185">Reference proteome</keyword>
<dbReference type="AlphaFoldDB" id="A0A7X0LJC6"/>
<dbReference type="Gene3D" id="3.30.70.1290">
    <property type="entry name" value="Transposase IS200-like"/>
    <property type="match status" value="1"/>
</dbReference>
<accession>A0A7X0LJC6</accession>
<dbReference type="GO" id="GO:0004803">
    <property type="term" value="F:transposase activity"/>
    <property type="evidence" value="ECO:0007669"/>
    <property type="project" value="InterPro"/>
</dbReference>
<name>A0A7X0LJC6_9BACT</name>
<dbReference type="PANTHER" id="PTHR36966:SF1">
    <property type="entry name" value="REP-ASSOCIATED TYROSINE TRANSPOSASE"/>
    <property type="match status" value="1"/>
</dbReference>
<proteinExistence type="predicted"/>
<gene>
    <name evidence="2" type="ORF">HNQ40_000267</name>
</gene>
<feature type="domain" description="Transposase IS200-like" evidence="1">
    <location>
        <begin position="28"/>
        <end position="153"/>
    </location>
</feature>
<evidence type="ECO:0000313" key="2">
    <source>
        <dbReference type="EMBL" id="MBB6428461.1"/>
    </source>
</evidence>
<organism evidence="2 3">
    <name type="scientific">Algisphaera agarilytica</name>
    <dbReference type="NCBI Taxonomy" id="1385975"/>
    <lineage>
        <taxon>Bacteria</taxon>
        <taxon>Pseudomonadati</taxon>
        <taxon>Planctomycetota</taxon>
        <taxon>Phycisphaerae</taxon>
        <taxon>Phycisphaerales</taxon>
        <taxon>Phycisphaeraceae</taxon>
        <taxon>Algisphaera</taxon>
    </lineage>
</organism>